<dbReference type="EMBL" id="AVOT02036892">
    <property type="protein sequence ID" value="MBW0531504.1"/>
    <property type="molecule type" value="Genomic_DNA"/>
</dbReference>
<protein>
    <submittedName>
        <fullName evidence="1">Uncharacterized protein</fullName>
    </submittedName>
</protein>
<sequence>MYGIELNNKKDRYFTFGDHKHQKFAFLLFKIKITVKKELPINLELEKLKSEQLNEAEISLNLTDKQESELSSLLYGHKEAFASDKEPLGTIFGHEVDIILNIQKTLPTTIEKMCISSKS</sequence>
<gene>
    <name evidence="1" type="ORF">O181_071219</name>
</gene>
<evidence type="ECO:0000313" key="1">
    <source>
        <dbReference type="EMBL" id="MBW0531504.1"/>
    </source>
</evidence>
<keyword evidence="2" id="KW-1185">Reference proteome</keyword>
<name>A0A9Q3IAA2_9BASI</name>
<dbReference type="AlphaFoldDB" id="A0A9Q3IAA2"/>
<organism evidence="1 2">
    <name type="scientific">Austropuccinia psidii MF-1</name>
    <dbReference type="NCBI Taxonomy" id="1389203"/>
    <lineage>
        <taxon>Eukaryota</taxon>
        <taxon>Fungi</taxon>
        <taxon>Dikarya</taxon>
        <taxon>Basidiomycota</taxon>
        <taxon>Pucciniomycotina</taxon>
        <taxon>Pucciniomycetes</taxon>
        <taxon>Pucciniales</taxon>
        <taxon>Sphaerophragmiaceae</taxon>
        <taxon>Austropuccinia</taxon>
    </lineage>
</organism>
<reference evidence="1" key="1">
    <citation type="submission" date="2021-03" db="EMBL/GenBank/DDBJ databases">
        <title>Draft genome sequence of rust myrtle Austropuccinia psidii MF-1, a brazilian biotype.</title>
        <authorList>
            <person name="Quecine M.C."/>
            <person name="Pachon D.M.R."/>
            <person name="Bonatelli M.L."/>
            <person name="Correr F.H."/>
            <person name="Franceschini L.M."/>
            <person name="Leite T.F."/>
            <person name="Margarido G.R.A."/>
            <person name="Almeida C.A."/>
            <person name="Ferrarezi J.A."/>
            <person name="Labate C.A."/>
        </authorList>
    </citation>
    <scope>NUCLEOTIDE SEQUENCE</scope>
    <source>
        <strain evidence="1">MF-1</strain>
    </source>
</reference>
<evidence type="ECO:0000313" key="2">
    <source>
        <dbReference type="Proteomes" id="UP000765509"/>
    </source>
</evidence>
<accession>A0A9Q3IAA2</accession>
<proteinExistence type="predicted"/>
<dbReference type="Proteomes" id="UP000765509">
    <property type="component" value="Unassembled WGS sequence"/>
</dbReference>
<comment type="caution">
    <text evidence="1">The sequence shown here is derived from an EMBL/GenBank/DDBJ whole genome shotgun (WGS) entry which is preliminary data.</text>
</comment>